<proteinExistence type="predicted"/>
<dbReference type="Proteomes" id="UP001162029">
    <property type="component" value="Unassembled WGS sequence"/>
</dbReference>
<name>A0AAV0V8A9_9STRA</name>
<protein>
    <submittedName>
        <fullName evidence="1">Uncharacterized protein</fullName>
    </submittedName>
</protein>
<comment type="caution">
    <text evidence="1">The sequence shown here is derived from an EMBL/GenBank/DDBJ whole genome shotgun (WGS) entry which is preliminary data.</text>
</comment>
<gene>
    <name evidence="1" type="ORF">PDE001_LOCUS10518</name>
</gene>
<dbReference type="AlphaFoldDB" id="A0AAV0V8A9"/>
<evidence type="ECO:0000313" key="1">
    <source>
        <dbReference type="EMBL" id="CAI5745439.1"/>
    </source>
</evidence>
<dbReference type="EMBL" id="CANTFM010002282">
    <property type="protein sequence ID" value="CAI5745439.1"/>
    <property type="molecule type" value="Genomic_DNA"/>
</dbReference>
<organism evidence="1 2">
    <name type="scientific">Peronospora destructor</name>
    <dbReference type="NCBI Taxonomy" id="86335"/>
    <lineage>
        <taxon>Eukaryota</taxon>
        <taxon>Sar</taxon>
        <taxon>Stramenopiles</taxon>
        <taxon>Oomycota</taxon>
        <taxon>Peronosporomycetes</taxon>
        <taxon>Peronosporales</taxon>
        <taxon>Peronosporaceae</taxon>
        <taxon>Peronospora</taxon>
    </lineage>
</organism>
<evidence type="ECO:0000313" key="2">
    <source>
        <dbReference type="Proteomes" id="UP001162029"/>
    </source>
</evidence>
<keyword evidence="2" id="KW-1185">Reference proteome</keyword>
<accession>A0AAV0V8A9</accession>
<sequence length="173" mass="19652">MTSSRDDIVEDQSLQVVIDQQELVQDIIDSEQEIDEHNENMPRGSVTTGNEAQVQVVDEELTTKLVVYDGRALIERPQVAKDGTTSPVKYIVHFKIGQYERHAQGTWSQIVKCIAHLSRENGMSGRFIEIKDAVEEAQDFTLRPRSHRVESLNNQPVASANAWTVYIARHYNC</sequence>
<reference evidence="1" key="1">
    <citation type="submission" date="2022-12" db="EMBL/GenBank/DDBJ databases">
        <authorList>
            <person name="Webb A."/>
        </authorList>
    </citation>
    <scope>NUCLEOTIDE SEQUENCE</scope>
    <source>
        <strain evidence="1">Pd1</strain>
    </source>
</reference>